<dbReference type="CDD" id="cd11061">
    <property type="entry name" value="CYP67-like"/>
    <property type="match status" value="1"/>
</dbReference>
<keyword evidence="7" id="KW-0503">Monooxygenase</keyword>
<dbReference type="EMBL" id="KV460259">
    <property type="protein sequence ID" value="OBT93002.2"/>
    <property type="molecule type" value="Genomic_DNA"/>
</dbReference>
<keyword evidence="6 8" id="KW-0408">Iron</keyword>
<dbReference type="GO" id="GO:0005506">
    <property type="term" value="F:iron ion binding"/>
    <property type="evidence" value="ECO:0007669"/>
    <property type="project" value="InterPro"/>
</dbReference>
<dbReference type="InterPro" id="IPR050121">
    <property type="entry name" value="Cytochrome_P450_monoxygenase"/>
</dbReference>
<evidence type="ECO:0000256" key="7">
    <source>
        <dbReference type="ARBA" id="ARBA00023033"/>
    </source>
</evidence>
<keyword evidence="5" id="KW-0560">Oxidoreductase</keyword>
<dbReference type="InterPro" id="IPR001128">
    <property type="entry name" value="Cyt_P450"/>
</dbReference>
<proteinExistence type="inferred from homology"/>
<dbReference type="InterPro" id="IPR036396">
    <property type="entry name" value="Cyt_P450_sf"/>
</dbReference>
<keyword evidence="9" id="KW-0472">Membrane</keyword>
<evidence type="ECO:0000256" key="3">
    <source>
        <dbReference type="ARBA" id="ARBA00022617"/>
    </source>
</evidence>
<dbReference type="STRING" id="342668.A0A1B8GAZ5"/>
<reference evidence="10 11" key="1">
    <citation type="submission" date="2016-03" db="EMBL/GenBank/DDBJ databases">
        <title>Comparative genomics of Pseudogymnoascus destructans, the fungus causing white-nose syndrome of bats.</title>
        <authorList>
            <person name="Palmer J.M."/>
            <person name="Drees K.P."/>
            <person name="Foster J.T."/>
            <person name="Lindner D.L."/>
        </authorList>
    </citation>
    <scope>NUCLEOTIDE SEQUENCE [LARGE SCALE GENOMIC DNA]</scope>
    <source>
        <strain evidence="10 11">UAMH 10579</strain>
    </source>
</reference>
<evidence type="ECO:0008006" key="12">
    <source>
        <dbReference type="Google" id="ProtNLM"/>
    </source>
</evidence>
<dbReference type="SUPFAM" id="SSF48264">
    <property type="entry name" value="Cytochrome P450"/>
    <property type="match status" value="1"/>
</dbReference>
<evidence type="ECO:0000256" key="6">
    <source>
        <dbReference type="ARBA" id="ARBA00023004"/>
    </source>
</evidence>
<organism evidence="10 11">
    <name type="scientific">Pseudogymnoascus verrucosus</name>
    <dbReference type="NCBI Taxonomy" id="342668"/>
    <lineage>
        <taxon>Eukaryota</taxon>
        <taxon>Fungi</taxon>
        <taxon>Dikarya</taxon>
        <taxon>Ascomycota</taxon>
        <taxon>Pezizomycotina</taxon>
        <taxon>Leotiomycetes</taxon>
        <taxon>Thelebolales</taxon>
        <taxon>Thelebolaceae</taxon>
        <taxon>Pseudogymnoascus</taxon>
    </lineage>
</organism>
<name>A0A1B8GAZ5_9PEZI</name>
<evidence type="ECO:0000256" key="2">
    <source>
        <dbReference type="ARBA" id="ARBA00010617"/>
    </source>
</evidence>
<dbReference type="PRINTS" id="PR00463">
    <property type="entry name" value="EP450I"/>
</dbReference>
<dbReference type="Gene3D" id="1.10.630.10">
    <property type="entry name" value="Cytochrome P450"/>
    <property type="match status" value="1"/>
</dbReference>
<accession>A0A1B8GAZ5</accession>
<dbReference type="InterPro" id="IPR002401">
    <property type="entry name" value="Cyt_P450_E_grp-I"/>
</dbReference>
<sequence length="546" mass="62180">MTDTMAISIIDTARYGWLSYLGIGCVIFFAYFIASAIYNLYFSPLARYPGPFLAKISAWPNFYYATTGYRHIWIWQCHEIYGEAFRFKPDGVLFNSPTAYRAIYQTKANTKKGKFYEIWSRNPQYINTLTKVDKIAHARKRRVLNSAFSEKAIRSAETFVVKHVDRWTELIINENDGKGWTVPKNMSDLSDYLVFDIMGDLCFGTSFNLKEAEENQFKHMPHTIADYMRFMYPITQSPILALWVWLKPRGLDGVLEIASPKNVKDYYKFVDESVAKRRREEENLEKSGADESQGRKDMFHYLFKATDDAGNPAYSVDELNSEANLLIIGGSDTTSTIMTGFWFYLTRHPRVYDKLVKEIRTTFKSADDIKTGPALITCKYLLACVDETLRLSPAGTSELAREVLPGGLDIAGHLIPEGTHVGVATWTIMHNQEFYGDPWVYRPERWLTDSVTGVTTEDVARAQSCFNPFTIGQGNCVGQKFAMGELLITFAKTLHRMDVRLAPGDTLGAGAIELGWGMRSKDHITLKDAYISIKDGPMLQFRRRPI</sequence>
<dbReference type="GeneID" id="28842018"/>
<evidence type="ECO:0000256" key="1">
    <source>
        <dbReference type="ARBA" id="ARBA00001971"/>
    </source>
</evidence>
<comment type="cofactor">
    <cofactor evidence="1 8">
        <name>heme</name>
        <dbReference type="ChEBI" id="CHEBI:30413"/>
    </cofactor>
</comment>
<keyword evidence="3 8" id="KW-0349">Heme</keyword>
<keyword evidence="9" id="KW-1133">Transmembrane helix</keyword>
<feature type="binding site" description="axial binding residue" evidence="8">
    <location>
        <position position="476"/>
    </location>
    <ligand>
        <name>heme</name>
        <dbReference type="ChEBI" id="CHEBI:30413"/>
    </ligand>
    <ligandPart>
        <name>Fe</name>
        <dbReference type="ChEBI" id="CHEBI:18248"/>
    </ligandPart>
</feature>
<dbReference type="Proteomes" id="UP000091956">
    <property type="component" value="Unassembled WGS sequence"/>
</dbReference>
<dbReference type="Pfam" id="PF00067">
    <property type="entry name" value="p450"/>
    <property type="match status" value="1"/>
</dbReference>
<evidence type="ECO:0000256" key="4">
    <source>
        <dbReference type="ARBA" id="ARBA00022723"/>
    </source>
</evidence>
<gene>
    <name evidence="10" type="ORF">VE01_08632</name>
</gene>
<dbReference type="PANTHER" id="PTHR24305">
    <property type="entry name" value="CYTOCHROME P450"/>
    <property type="match status" value="1"/>
</dbReference>
<evidence type="ECO:0000256" key="8">
    <source>
        <dbReference type="PIRSR" id="PIRSR602401-1"/>
    </source>
</evidence>
<dbReference type="PANTHER" id="PTHR24305:SF237">
    <property type="entry name" value="CYTOCHROME P450 MONOOXYGENASE ATNE-RELATED"/>
    <property type="match status" value="1"/>
</dbReference>
<keyword evidence="4 8" id="KW-0479">Metal-binding</keyword>
<keyword evidence="11" id="KW-1185">Reference proteome</keyword>
<dbReference type="GO" id="GO:0004497">
    <property type="term" value="F:monooxygenase activity"/>
    <property type="evidence" value="ECO:0007669"/>
    <property type="project" value="UniProtKB-KW"/>
</dbReference>
<dbReference type="AlphaFoldDB" id="A0A1B8GAZ5"/>
<evidence type="ECO:0000256" key="5">
    <source>
        <dbReference type="ARBA" id="ARBA00023002"/>
    </source>
</evidence>
<protein>
    <recommendedName>
        <fullName evidence="12">Benzoate 4-monooxygenase cytochrome P450</fullName>
    </recommendedName>
</protein>
<evidence type="ECO:0000256" key="9">
    <source>
        <dbReference type="SAM" id="Phobius"/>
    </source>
</evidence>
<feature type="transmembrane region" description="Helical" evidence="9">
    <location>
        <begin position="20"/>
        <end position="41"/>
    </location>
</feature>
<dbReference type="RefSeq" id="XP_018126735.2">
    <property type="nucleotide sequence ID" value="XM_018278053.2"/>
</dbReference>
<reference evidence="11" key="2">
    <citation type="journal article" date="2018" name="Nat. Commun.">
        <title>Extreme sensitivity to ultraviolet light in the fungal pathogen causing white-nose syndrome of bats.</title>
        <authorList>
            <person name="Palmer J.M."/>
            <person name="Drees K.P."/>
            <person name="Foster J.T."/>
            <person name="Lindner D.L."/>
        </authorList>
    </citation>
    <scope>NUCLEOTIDE SEQUENCE [LARGE SCALE GENOMIC DNA]</scope>
    <source>
        <strain evidence="11">UAMH 10579</strain>
    </source>
</reference>
<dbReference type="GO" id="GO:0020037">
    <property type="term" value="F:heme binding"/>
    <property type="evidence" value="ECO:0007669"/>
    <property type="project" value="InterPro"/>
</dbReference>
<evidence type="ECO:0000313" key="11">
    <source>
        <dbReference type="Proteomes" id="UP000091956"/>
    </source>
</evidence>
<evidence type="ECO:0000313" key="10">
    <source>
        <dbReference type="EMBL" id="OBT93002.2"/>
    </source>
</evidence>
<dbReference type="GO" id="GO:0016705">
    <property type="term" value="F:oxidoreductase activity, acting on paired donors, with incorporation or reduction of molecular oxygen"/>
    <property type="evidence" value="ECO:0007669"/>
    <property type="project" value="InterPro"/>
</dbReference>
<dbReference type="PRINTS" id="PR00385">
    <property type="entry name" value="P450"/>
</dbReference>
<keyword evidence="9" id="KW-0812">Transmembrane</keyword>
<comment type="similarity">
    <text evidence="2">Belongs to the cytochrome P450 family.</text>
</comment>